<accession>A0A7C3I5T2</accession>
<name>A0A7C3I5T2_9SPIR</name>
<dbReference type="AlphaFoldDB" id="A0A7C3I5T2"/>
<sequence length="358" mass="40264">MANEGIHHRLSLFTLIFIFPVLHLSAQNLIVQETATTVIDYFSSYGSFSLLPYNNWASGDWDALADEFFGYNTPRVNQFKVTMDQTATTIYEGGLFFKKLNLGLGATFKTDNNFIGQIHEFMGFLNIDVFEARIEYSRLKGTAEWQGSDLSTYGLGKTIGFDNQLLNIDLLYISPQGMYYGIGYSSYSLPVQINCLSYSDYMESVWWAPVVSFYQPDMKFSVYSFLFGFDTLQDAILQKGLFGTLQGLSFWAWTQDRFGVGYSMISDQVKTAVETANNLTLWSANQIAMMVDYNLTLGIQYVKQFHRFHVGLGIGYNIGGQTVTCITPKGPVQSGYVDASPSVYLVHYGPMIKGSISF</sequence>
<reference evidence="1" key="1">
    <citation type="journal article" date="2020" name="mSystems">
        <title>Genome- and Community-Level Interaction Insights into Carbon Utilization and Element Cycling Functions of Hydrothermarchaeota in Hydrothermal Sediment.</title>
        <authorList>
            <person name="Zhou Z."/>
            <person name="Liu Y."/>
            <person name="Xu W."/>
            <person name="Pan J."/>
            <person name="Luo Z.H."/>
            <person name="Li M."/>
        </authorList>
    </citation>
    <scope>NUCLEOTIDE SEQUENCE [LARGE SCALE GENOMIC DNA]</scope>
    <source>
        <strain evidence="1">SpSt-503</strain>
    </source>
</reference>
<organism evidence="1">
    <name type="scientific">Gracilinema caldarium</name>
    <dbReference type="NCBI Taxonomy" id="215591"/>
    <lineage>
        <taxon>Bacteria</taxon>
        <taxon>Pseudomonadati</taxon>
        <taxon>Spirochaetota</taxon>
        <taxon>Spirochaetia</taxon>
        <taxon>Spirochaetales</taxon>
        <taxon>Breznakiellaceae</taxon>
        <taxon>Gracilinema</taxon>
    </lineage>
</organism>
<comment type="caution">
    <text evidence="1">The sequence shown here is derived from an EMBL/GenBank/DDBJ whole genome shotgun (WGS) entry which is preliminary data.</text>
</comment>
<dbReference type="EMBL" id="DSVL01000414">
    <property type="protein sequence ID" value="HFH30498.1"/>
    <property type="molecule type" value="Genomic_DNA"/>
</dbReference>
<protein>
    <submittedName>
        <fullName evidence="1">Uncharacterized protein</fullName>
    </submittedName>
</protein>
<gene>
    <name evidence="1" type="ORF">ENS59_13500</name>
</gene>
<evidence type="ECO:0000313" key="1">
    <source>
        <dbReference type="EMBL" id="HFH30498.1"/>
    </source>
</evidence>
<proteinExistence type="predicted"/>